<reference evidence="2 3" key="1">
    <citation type="submission" date="2016-10" db="EMBL/GenBank/DDBJ databases">
        <authorList>
            <person name="de Groot N.N."/>
        </authorList>
    </citation>
    <scope>NUCLEOTIDE SEQUENCE [LARGE SCALE GENOMIC DNA]</scope>
    <source>
        <strain evidence="2 3">DSM 26515</strain>
    </source>
</reference>
<gene>
    <name evidence="2" type="ORF">SAMN04487997_1985</name>
</gene>
<dbReference type="SUPFAM" id="SSF51182">
    <property type="entry name" value="RmlC-like cupins"/>
    <property type="match status" value="1"/>
</dbReference>
<name>A0A1H6UKN7_9GAMM</name>
<dbReference type="Proteomes" id="UP000199420">
    <property type="component" value="Unassembled WGS sequence"/>
</dbReference>
<evidence type="ECO:0000313" key="2">
    <source>
        <dbReference type="EMBL" id="SEI90297.1"/>
    </source>
</evidence>
<proteinExistence type="predicted"/>
<accession>A0A1H6UKN7</accession>
<dbReference type="Pfam" id="PF12973">
    <property type="entry name" value="Cupin_7"/>
    <property type="match status" value="1"/>
</dbReference>
<dbReference type="InterPro" id="IPR014710">
    <property type="entry name" value="RmlC-like_jellyroll"/>
</dbReference>
<dbReference type="InterPro" id="IPR012807">
    <property type="entry name" value="Anti-sigma_ChrR"/>
</dbReference>
<dbReference type="Gene3D" id="2.60.120.10">
    <property type="entry name" value="Jelly Rolls"/>
    <property type="match status" value="1"/>
</dbReference>
<dbReference type="InterPro" id="IPR011051">
    <property type="entry name" value="RmlC_Cupin_sf"/>
</dbReference>
<dbReference type="InterPro" id="IPR041916">
    <property type="entry name" value="Anti_sigma_zinc_sf"/>
</dbReference>
<dbReference type="AlphaFoldDB" id="A0A1H6UKN7"/>
<sequence>MRTMNPRHHLGEATLLSYAAGALPTALAVVAAAHLSVCSACRRQLRLAERIGGGLVDMQRGELPAQQAREAILARLDEPPAPAGASMFPPTTVADDPDALPLPLQPYFGLSLRTLRWRWLAPGVHCIRARVSEGNLLMLRIAPGKSMPVHGHNGSELTQILRGAYDDQLGHFAAGDMADLDDGIEHQPVTAAGVACICVAGLDATLRFDGWFARALQPLFGL</sequence>
<evidence type="ECO:0000259" key="1">
    <source>
        <dbReference type="Pfam" id="PF12973"/>
    </source>
</evidence>
<dbReference type="STRING" id="529704.SAMN02927913_1741"/>
<dbReference type="EMBL" id="FNYC01000003">
    <property type="protein sequence ID" value="SEI90297.1"/>
    <property type="molecule type" value="Genomic_DNA"/>
</dbReference>
<evidence type="ECO:0000313" key="3">
    <source>
        <dbReference type="Proteomes" id="UP000199420"/>
    </source>
</evidence>
<dbReference type="Gene3D" id="1.10.10.1320">
    <property type="entry name" value="Anti-sigma factor, zinc-finger domain"/>
    <property type="match status" value="1"/>
</dbReference>
<dbReference type="InterPro" id="IPR025979">
    <property type="entry name" value="ChrR-like_cupin_dom"/>
</dbReference>
<protein>
    <submittedName>
        <fullName evidence="2">Anti-ECFsigma factor, ChrR</fullName>
    </submittedName>
</protein>
<dbReference type="CDD" id="cd20301">
    <property type="entry name" value="cupin_ChrR"/>
    <property type="match status" value="1"/>
</dbReference>
<keyword evidence="3" id="KW-1185">Reference proteome</keyword>
<feature type="domain" description="ChrR-like cupin" evidence="1">
    <location>
        <begin position="113"/>
        <end position="199"/>
    </location>
</feature>
<dbReference type="NCBIfam" id="TIGR02451">
    <property type="entry name" value="anti_sig_ChrR"/>
    <property type="match status" value="1"/>
</dbReference>
<organism evidence="2 3">
    <name type="scientific">Frateuria terrea</name>
    <dbReference type="NCBI Taxonomy" id="529704"/>
    <lineage>
        <taxon>Bacteria</taxon>
        <taxon>Pseudomonadati</taxon>
        <taxon>Pseudomonadota</taxon>
        <taxon>Gammaproteobacteria</taxon>
        <taxon>Lysobacterales</taxon>
        <taxon>Rhodanobacteraceae</taxon>
        <taxon>Frateuria</taxon>
    </lineage>
</organism>